<dbReference type="GO" id="GO:0008270">
    <property type="term" value="F:zinc ion binding"/>
    <property type="evidence" value="ECO:0007669"/>
    <property type="project" value="InterPro"/>
</dbReference>
<dbReference type="GO" id="GO:0005634">
    <property type="term" value="C:nucleus"/>
    <property type="evidence" value="ECO:0007669"/>
    <property type="project" value="UniProtKB-SubCell"/>
</dbReference>
<comment type="caution">
    <text evidence="5">The sequence shown here is derived from an EMBL/GenBank/DDBJ whole genome shotgun (WGS) entry which is preliminary data.</text>
</comment>
<keyword evidence="2" id="KW-0539">Nucleus</keyword>
<organism evidence="5 6">
    <name type="scientific">Lasiosphaeria ovina</name>
    <dbReference type="NCBI Taxonomy" id="92902"/>
    <lineage>
        <taxon>Eukaryota</taxon>
        <taxon>Fungi</taxon>
        <taxon>Dikarya</taxon>
        <taxon>Ascomycota</taxon>
        <taxon>Pezizomycotina</taxon>
        <taxon>Sordariomycetes</taxon>
        <taxon>Sordariomycetidae</taxon>
        <taxon>Sordariales</taxon>
        <taxon>Lasiosphaeriaceae</taxon>
        <taxon>Lasiosphaeria</taxon>
    </lineage>
</organism>
<dbReference type="Proteomes" id="UP001287356">
    <property type="component" value="Unassembled WGS sequence"/>
</dbReference>
<dbReference type="Gene3D" id="4.10.240.10">
    <property type="entry name" value="Zn(2)-C6 fungal-type DNA-binding domain"/>
    <property type="match status" value="1"/>
</dbReference>
<reference evidence="5" key="1">
    <citation type="journal article" date="2023" name="Mol. Phylogenet. Evol.">
        <title>Genome-scale phylogeny and comparative genomics of the fungal order Sordariales.</title>
        <authorList>
            <person name="Hensen N."/>
            <person name="Bonometti L."/>
            <person name="Westerberg I."/>
            <person name="Brannstrom I.O."/>
            <person name="Guillou S."/>
            <person name="Cros-Aarteil S."/>
            <person name="Calhoun S."/>
            <person name="Haridas S."/>
            <person name="Kuo A."/>
            <person name="Mondo S."/>
            <person name="Pangilinan J."/>
            <person name="Riley R."/>
            <person name="LaButti K."/>
            <person name="Andreopoulos B."/>
            <person name="Lipzen A."/>
            <person name="Chen C."/>
            <person name="Yan M."/>
            <person name="Daum C."/>
            <person name="Ng V."/>
            <person name="Clum A."/>
            <person name="Steindorff A."/>
            <person name="Ohm R.A."/>
            <person name="Martin F."/>
            <person name="Silar P."/>
            <person name="Natvig D.O."/>
            <person name="Lalanne C."/>
            <person name="Gautier V."/>
            <person name="Ament-Velasquez S.L."/>
            <person name="Kruys A."/>
            <person name="Hutchinson M.I."/>
            <person name="Powell A.J."/>
            <person name="Barry K."/>
            <person name="Miller A.N."/>
            <person name="Grigoriev I.V."/>
            <person name="Debuchy R."/>
            <person name="Gladieux P."/>
            <person name="Hiltunen Thoren M."/>
            <person name="Johannesson H."/>
        </authorList>
    </citation>
    <scope>NUCLEOTIDE SEQUENCE</scope>
    <source>
        <strain evidence="5">CBS 958.72</strain>
    </source>
</reference>
<accession>A0AAE0KEK2</accession>
<dbReference type="CDD" id="cd12148">
    <property type="entry name" value="fungal_TF_MHR"/>
    <property type="match status" value="1"/>
</dbReference>
<name>A0AAE0KEK2_9PEZI</name>
<dbReference type="SMART" id="SM00066">
    <property type="entry name" value="GAL4"/>
    <property type="match status" value="1"/>
</dbReference>
<evidence type="ECO:0000256" key="1">
    <source>
        <dbReference type="ARBA" id="ARBA00004123"/>
    </source>
</evidence>
<evidence type="ECO:0000313" key="5">
    <source>
        <dbReference type="EMBL" id="KAK3374495.1"/>
    </source>
</evidence>
<comment type="subcellular location">
    <subcellularLocation>
        <location evidence="1">Nucleus</location>
    </subcellularLocation>
</comment>
<feature type="region of interest" description="Disordered" evidence="3">
    <location>
        <begin position="1"/>
        <end position="25"/>
    </location>
</feature>
<reference evidence="5" key="2">
    <citation type="submission" date="2023-06" db="EMBL/GenBank/DDBJ databases">
        <authorList>
            <consortium name="Lawrence Berkeley National Laboratory"/>
            <person name="Haridas S."/>
            <person name="Hensen N."/>
            <person name="Bonometti L."/>
            <person name="Westerberg I."/>
            <person name="Brannstrom I.O."/>
            <person name="Guillou S."/>
            <person name="Cros-Aarteil S."/>
            <person name="Calhoun S."/>
            <person name="Kuo A."/>
            <person name="Mondo S."/>
            <person name="Pangilinan J."/>
            <person name="Riley R."/>
            <person name="Labutti K."/>
            <person name="Andreopoulos B."/>
            <person name="Lipzen A."/>
            <person name="Chen C."/>
            <person name="Yanf M."/>
            <person name="Daum C."/>
            <person name="Ng V."/>
            <person name="Clum A."/>
            <person name="Steindorff A."/>
            <person name="Ohm R."/>
            <person name="Martin F."/>
            <person name="Silar P."/>
            <person name="Natvig D."/>
            <person name="Lalanne C."/>
            <person name="Gautier V."/>
            <person name="Ament-Velasquez S.L."/>
            <person name="Kruys A."/>
            <person name="Hutchinson M.I."/>
            <person name="Powell A.J."/>
            <person name="Barry K."/>
            <person name="Miller A.N."/>
            <person name="Grigoriev I.V."/>
            <person name="Debuchy R."/>
            <person name="Gladieux P."/>
            <person name="Thoren M.H."/>
            <person name="Johannesson H."/>
        </authorList>
    </citation>
    <scope>NUCLEOTIDE SEQUENCE</scope>
    <source>
        <strain evidence="5">CBS 958.72</strain>
    </source>
</reference>
<dbReference type="PROSITE" id="PS50048">
    <property type="entry name" value="ZN2_CY6_FUNGAL_2"/>
    <property type="match status" value="1"/>
</dbReference>
<dbReference type="Pfam" id="PF00172">
    <property type="entry name" value="Zn_clus"/>
    <property type="match status" value="1"/>
</dbReference>
<dbReference type="PANTHER" id="PTHR31001">
    <property type="entry name" value="UNCHARACTERIZED TRANSCRIPTIONAL REGULATORY PROTEIN"/>
    <property type="match status" value="1"/>
</dbReference>
<keyword evidence="6" id="KW-1185">Reference proteome</keyword>
<feature type="domain" description="Zn(2)-C6 fungal-type" evidence="4">
    <location>
        <begin position="26"/>
        <end position="53"/>
    </location>
</feature>
<dbReference type="PROSITE" id="PS00463">
    <property type="entry name" value="ZN2_CY6_FUNGAL_1"/>
    <property type="match status" value="1"/>
</dbReference>
<dbReference type="PANTHER" id="PTHR31001:SF90">
    <property type="entry name" value="CENTROMERE DNA-BINDING PROTEIN COMPLEX CBF3 SUBUNIT B"/>
    <property type="match status" value="1"/>
</dbReference>
<dbReference type="InterPro" id="IPR036864">
    <property type="entry name" value="Zn2-C6_fun-type_DNA-bd_sf"/>
</dbReference>
<dbReference type="EMBL" id="JAULSN010000004">
    <property type="protein sequence ID" value="KAK3374495.1"/>
    <property type="molecule type" value="Genomic_DNA"/>
</dbReference>
<dbReference type="SUPFAM" id="SSF57701">
    <property type="entry name" value="Zn2/Cys6 DNA-binding domain"/>
    <property type="match status" value="1"/>
</dbReference>
<dbReference type="CDD" id="cd00067">
    <property type="entry name" value="GAL4"/>
    <property type="match status" value="1"/>
</dbReference>
<evidence type="ECO:0000313" key="6">
    <source>
        <dbReference type="Proteomes" id="UP001287356"/>
    </source>
</evidence>
<evidence type="ECO:0000259" key="4">
    <source>
        <dbReference type="PROSITE" id="PS50048"/>
    </source>
</evidence>
<gene>
    <name evidence="5" type="ORF">B0T24DRAFT_297406</name>
</gene>
<protein>
    <recommendedName>
        <fullName evidence="4">Zn(2)-C6 fungal-type domain-containing protein</fullName>
    </recommendedName>
</protein>
<dbReference type="GO" id="GO:0000981">
    <property type="term" value="F:DNA-binding transcription factor activity, RNA polymerase II-specific"/>
    <property type="evidence" value="ECO:0007669"/>
    <property type="project" value="InterPro"/>
</dbReference>
<dbReference type="InterPro" id="IPR001138">
    <property type="entry name" value="Zn2Cys6_DnaBD"/>
</dbReference>
<evidence type="ECO:0000256" key="3">
    <source>
        <dbReference type="SAM" id="MobiDB-lite"/>
    </source>
</evidence>
<dbReference type="InterPro" id="IPR050613">
    <property type="entry name" value="Sec_Metabolite_Reg"/>
</dbReference>
<dbReference type="AlphaFoldDB" id="A0AAE0KEK2"/>
<sequence length="806" mass="87275">MKRKLTPVSNGSGEAAARASRQPQMSCDLCRRQKRKCDRQSPCSSCVTRGLPCNGAPGPLPVQVALAASGDGSHIQLNPSEILARLSRIEQALFPSQHAPSVPLRVLSLAVTDEVADGETTKDNQDCLSTPSAEAGYPEAPDVLLPQDCSQLQFQFRVAEPVSAASPSLVSQCPWSPETVASAPTAPRCVVLPAKEDFFALFDNFVGSSNFLPRALHLPSARAAINNFFSSGNHIIRQHGNQTSVASVAALILSICVASAFFWEPSAAAACPLFPSEEDASRRARAWLSTAWELLDQLRQIPGSASLVQVQATMILSDLIYKMEGCSSRFRCLHYSALALAREISLHLIDAHGPVKVNGSEQDGHLTEVKRRVWWHIASTDWLQSIMGGQLDRTYSVQPQHMRVNRPSNVNERDPSCILPATMVTDMTYPILRTRLAEACRQVTDALPLGAGDIDDLPYDRVLAIAQLFDGVFTSMPPCFALGAPIPPETPHRVNIERRVIQLAFHGRRARVFRPFLLSNKHKPHREHAQQADAEDTDPRFAIFRTMCLSSARAVLAISSDLIRESLDDNGKRRRLLVCSGCIISHLFATCVLLIAHPALAPHGGDAGNAGDSEVSEEAEAIRTELADARRLLEKVAEVSSVAGNLVRKLIGVLGRHRALAEEAAGISTHGPGPTTKRVYASETSTTNRDLVNQGSDYFATAASDSALALPTPPATSFEKPQQASWNGQQRVRTHSSFGLPEFSGSWDSTGSFGSESHSQPPPLGLLEDIEWTDLMMSTSSLAVGVEGWNQLFADLDAAFPQAAPL</sequence>
<evidence type="ECO:0000256" key="2">
    <source>
        <dbReference type="ARBA" id="ARBA00023242"/>
    </source>
</evidence>
<proteinExistence type="predicted"/>